<keyword evidence="2" id="KW-0805">Transcription regulation</keyword>
<comment type="caution">
    <text evidence="6">The sequence shown here is derived from an EMBL/GenBank/DDBJ whole genome shotgun (WGS) entry which is preliminary data.</text>
</comment>
<evidence type="ECO:0000256" key="3">
    <source>
        <dbReference type="ARBA" id="ARBA00023163"/>
    </source>
</evidence>
<evidence type="ECO:0000256" key="2">
    <source>
        <dbReference type="ARBA" id="ARBA00023015"/>
    </source>
</evidence>
<dbReference type="EMBL" id="JAPWTJ010000120">
    <property type="protein sequence ID" value="KAJ8982490.1"/>
    <property type="molecule type" value="Genomic_DNA"/>
</dbReference>
<reference evidence="6" key="1">
    <citation type="journal article" date="2023" name="Insect Mol. Biol.">
        <title>Genome sequencing provides insights into the evolution of gene families encoding plant cell wall-degrading enzymes in longhorned beetles.</title>
        <authorList>
            <person name="Shin N.R."/>
            <person name="Okamura Y."/>
            <person name="Kirsch R."/>
            <person name="Pauchet Y."/>
        </authorList>
    </citation>
    <scope>NUCLEOTIDE SEQUENCE</scope>
    <source>
        <strain evidence="6">MMC_N1</strain>
    </source>
</reference>
<evidence type="ECO:0000313" key="6">
    <source>
        <dbReference type="EMBL" id="KAJ8982490.1"/>
    </source>
</evidence>
<dbReference type="Pfam" id="PF02269">
    <property type="entry name" value="TFIID-18kDa"/>
    <property type="match status" value="1"/>
</dbReference>
<dbReference type="SUPFAM" id="SSF47113">
    <property type="entry name" value="Histone-fold"/>
    <property type="match status" value="1"/>
</dbReference>
<keyword evidence="3" id="KW-0804">Transcription</keyword>
<dbReference type="CDD" id="cd07978">
    <property type="entry name" value="HFD_TAF13"/>
    <property type="match status" value="1"/>
</dbReference>
<evidence type="ECO:0000256" key="1">
    <source>
        <dbReference type="ARBA" id="ARBA00004123"/>
    </source>
</evidence>
<comment type="similarity">
    <text evidence="5">Belongs to the SPT3 family.</text>
</comment>
<name>A0ABQ9JZ19_9CUCU</name>
<accession>A0ABQ9JZ19</accession>
<protein>
    <submittedName>
        <fullName evidence="6">Uncharacterized protein</fullName>
    </submittedName>
</protein>
<gene>
    <name evidence="6" type="ORF">NQ317_019274</name>
</gene>
<evidence type="ECO:0000256" key="4">
    <source>
        <dbReference type="ARBA" id="ARBA00023242"/>
    </source>
</evidence>
<sequence>MVEQMDLPKISYYNEISLMMFGFGDSHTPNPDTVRLVESIVLKQLRIIIHEASKYSDGKKLKGEELVFLLRHNKHKMRRFVRYLMNKQSKYIFQKINLYPADLNTKPLPKSDLMEFIEKIDETGEFTDLSEIDEVKHERQLRADRISQALNEKKYLEFCKARCASFNSRDTTHRSSEKLRLWIDPKGEIIKEYKQDALDILAYFAYQTVADITDYALLVRMDRKSCTSDPLKHLPGSYYTATMFNGEHQFTGSNPDYSKVHSSQPPISVSEIKEVMRRVHSPQAGLLNFGGKVPETHYLFAL</sequence>
<comment type="subcellular location">
    <subcellularLocation>
        <location evidence="1">Nucleus</location>
    </subcellularLocation>
</comment>
<keyword evidence="7" id="KW-1185">Reference proteome</keyword>
<dbReference type="Gene3D" id="1.10.20.10">
    <property type="entry name" value="Histone, subunit A"/>
    <property type="match status" value="1"/>
</dbReference>
<dbReference type="Proteomes" id="UP001162164">
    <property type="component" value="Unassembled WGS sequence"/>
</dbReference>
<dbReference type="InterPro" id="IPR003195">
    <property type="entry name" value="TFIID_TAF13"/>
</dbReference>
<organism evidence="6 7">
    <name type="scientific">Molorchus minor</name>
    <dbReference type="NCBI Taxonomy" id="1323400"/>
    <lineage>
        <taxon>Eukaryota</taxon>
        <taxon>Metazoa</taxon>
        <taxon>Ecdysozoa</taxon>
        <taxon>Arthropoda</taxon>
        <taxon>Hexapoda</taxon>
        <taxon>Insecta</taxon>
        <taxon>Pterygota</taxon>
        <taxon>Neoptera</taxon>
        <taxon>Endopterygota</taxon>
        <taxon>Coleoptera</taxon>
        <taxon>Polyphaga</taxon>
        <taxon>Cucujiformia</taxon>
        <taxon>Chrysomeloidea</taxon>
        <taxon>Cerambycidae</taxon>
        <taxon>Lamiinae</taxon>
        <taxon>Monochamini</taxon>
        <taxon>Molorchus</taxon>
    </lineage>
</organism>
<evidence type="ECO:0000256" key="5">
    <source>
        <dbReference type="ARBA" id="ARBA00061274"/>
    </source>
</evidence>
<dbReference type="PANTHER" id="PTHR11380:SF16">
    <property type="entry name" value="TRANSCRIPTION INITIATION PROTEIN SPT3 HOMOLOG"/>
    <property type="match status" value="1"/>
</dbReference>
<evidence type="ECO:0000313" key="7">
    <source>
        <dbReference type="Proteomes" id="UP001162164"/>
    </source>
</evidence>
<keyword evidence="4" id="KW-0539">Nucleus</keyword>
<dbReference type="InterPro" id="IPR009072">
    <property type="entry name" value="Histone-fold"/>
</dbReference>
<dbReference type="PANTHER" id="PTHR11380">
    <property type="entry name" value="TRANSCRIPTION INITIATION FACTOR TFIID/SUPT3-RELATED"/>
    <property type="match status" value="1"/>
</dbReference>
<proteinExistence type="inferred from homology"/>